<protein>
    <submittedName>
        <fullName evidence="3">ATP-dependent DNA helicase</fullName>
    </submittedName>
</protein>
<dbReference type="STRING" id="42157.A0A182ENP0"/>
<evidence type="ECO:0000313" key="2">
    <source>
        <dbReference type="Proteomes" id="UP000271087"/>
    </source>
</evidence>
<gene>
    <name evidence="1" type="ORF">NOO_LOCUS9743</name>
</gene>
<keyword evidence="2" id="KW-1185">Reference proteome</keyword>
<proteinExistence type="predicted"/>
<name>A0A182ENP0_ONCOC</name>
<dbReference type="AlphaFoldDB" id="A0A182ENP0"/>
<dbReference type="OrthoDB" id="10051381at2759"/>
<organism evidence="3">
    <name type="scientific">Onchocerca ochengi</name>
    <name type="common">Filarial nematode worm</name>
    <dbReference type="NCBI Taxonomy" id="42157"/>
    <lineage>
        <taxon>Eukaryota</taxon>
        <taxon>Metazoa</taxon>
        <taxon>Ecdysozoa</taxon>
        <taxon>Nematoda</taxon>
        <taxon>Chromadorea</taxon>
        <taxon>Rhabditida</taxon>
        <taxon>Spirurina</taxon>
        <taxon>Spiruromorpha</taxon>
        <taxon>Filarioidea</taxon>
        <taxon>Onchocercidae</taxon>
        <taxon>Onchocerca</taxon>
    </lineage>
</organism>
<sequence>MPSDTHKIIIYADKTPAEGHVQRFNATIDEMAIVIVRGQFETRDIVLHRRNDQLTKIAETHRCYDALQYPIIFWDRADYNAIDLLSYVQSNISKLIFEQKDTCDQIMQTMRIGGIDKTFLIRLILATIRSQNGIALAFASGTAATLQVEELLISL</sequence>
<reference evidence="1 2" key="2">
    <citation type="submission" date="2018-08" db="EMBL/GenBank/DDBJ databases">
        <authorList>
            <person name="Laetsch R D."/>
            <person name="Stevens L."/>
            <person name="Kumar S."/>
            <person name="Blaxter L. M."/>
        </authorList>
    </citation>
    <scope>NUCLEOTIDE SEQUENCE [LARGE SCALE GENOMIC DNA]</scope>
</reference>
<dbReference type="Proteomes" id="UP000271087">
    <property type="component" value="Unassembled WGS sequence"/>
</dbReference>
<evidence type="ECO:0000313" key="1">
    <source>
        <dbReference type="EMBL" id="VDM93379.1"/>
    </source>
</evidence>
<evidence type="ECO:0000313" key="3">
    <source>
        <dbReference type="WBParaSite" id="nOo.2.0.1.t09743-RA"/>
    </source>
</evidence>
<accession>A0A182ENP0</accession>
<dbReference type="EMBL" id="UYRW01004982">
    <property type="protein sequence ID" value="VDM93379.1"/>
    <property type="molecule type" value="Genomic_DNA"/>
</dbReference>
<reference evidence="3" key="1">
    <citation type="submission" date="2016-06" db="UniProtKB">
        <authorList>
            <consortium name="WormBaseParasite"/>
        </authorList>
    </citation>
    <scope>IDENTIFICATION</scope>
</reference>
<dbReference type="WBParaSite" id="nOo.2.0.1.t09743-RA">
    <property type="protein sequence ID" value="nOo.2.0.1.t09743-RA"/>
    <property type="gene ID" value="nOo.2.0.1.g09743"/>
</dbReference>